<evidence type="ECO:0000256" key="4">
    <source>
        <dbReference type="ARBA" id="ARBA00022692"/>
    </source>
</evidence>
<name>A0A0M4SNC5_9NOSO</name>
<sequence>MVIIREAFRAIRMTLILWLLTALIYPLAILIIGQGLFPFQANGSIVLNIDDQPIGSTLIGQIFTDDRYFQGRPSAIRYSQGRKAKPNGISGGSNLAPSNPELLNRVTEQATQYQEQSIQPSEDLIYTSGSGIDPHISLKAAREQLPRVANARGIKEDDIIPLLNKFTDGRFLWIFGEPGINILRLNYALDLQDINRKLNQ</sequence>
<organism evidence="12 13">
    <name type="scientific">Nostoc piscinale CENA21</name>
    <dbReference type="NCBI Taxonomy" id="224013"/>
    <lineage>
        <taxon>Bacteria</taxon>
        <taxon>Bacillati</taxon>
        <taxon>Cyanobacteriota</taxon>
        <taxon>Cyanophyceae</taxon>
        <taxon>Nostocales</taxon>
        <taxon>Nostocaceae</taxon>
        <taxon>Nostoc</taxon>
    </lineage>
</organism>
<dbReference type="Pfam" id="PF02669">
    <property type="entry name" value="KdpC"/>
    <property type="match status" value="1"/>
</dbReference>
<comment type="subcellular location">
    <subcellularLocation>
        <location evidence="11">Cell membrane</location>
        <topology evidence="11">Single-pass membrane protein</topology>
    </subcellularLocation>
</comment>
<evidence type="ECO:0000313" key="12">
    <source>
        <dbReference type="EMBL" id="ALF54735.1"/>
    </source>
</evidence>
<dbReference type="NCBIfam" id="NF010607">
    <property type="entry name" value="PRK14003.1"/>
    <property type="match status" value="1"/>
</dbReference>
<dbReference type="RefSeq" id="WP_062295282.1">
    <property type="nucleotide sequence ID" value="NZ_CP012036.1"/>
</dbReference>
<evidence type="ECO:0000313" key="13">
    <source>
        <dbReference type="Proteomes" id="UP000062645"/>
    </source>
</evidence>
<dbReference type="PANTHER" id="PTHR30042:SF2">
    <property type="entry name" value="POTASSIUM-TRANSPORTING ATPASE KDPC SUBUNIT"/>
    <property type="match status" value="1"/>
</dbReference>
<evidence type="ECO:0000256" key="5">
    <source>
        <dbReference type="ARBA" id="ARBA00022741"/>
    </source>
</evidence>
<reference evidence="13" key="1">
    <citation type="submission" date="2015-07" db="EMBL/GenBank/DDBJ databases">
        <title>Genome Of Nitrogen-Fixing Cyanobacterium Nostoc piscinale CENA21 From Solimoes/Amazon River Floodplain Sediments And Comparative Genomics To Uncover Biosynthetic Natural Products Potential.</title>
        <authorList>
            <person name="Leao T.F."/>
            <person name="Leao P.N."/>
            <person name="Guimaraes P.I."/>
            <person name="de Melo A.G.C."/>
            <person name="Ramos R.T.J."/>
            <person name="Silva A."/>
            <person name="Fiore M.F."/>
            <person name="Schneider M.P.C."/>
        </authorList>
    </citation>
    <scope>NUCLEOTIDE SEQUENCE [LARGE SCALE GENOMIC DNA]</scope>
    <source>
        <strain evidence="13">CENA21</strain>
    </source>
</reference>
<gene>
    <name evidence="11" type="primary">kdpC</name>
    <name evidence="12" type="ORF">ACX27_20915</name>
</gene>
<evidence type="ECO:0000256" key="3">
    <source>
        <dbReference type="ARBA" id="ARBA00022538"/>
    </source>
</evidence>
<dbReference type="KEGG" id="npz:ACX27_20915"/>
<dbReference type="PANTHER" id="PTHR30042">
    <property type="entry name" value="POTASSIUM-TRANSPORTING ATPASE C CHAIN"/>
    <property type="match status" value="1"/>
</dbReference>
<dbReference type="AlphaFoldDB" id="A0A0M4SNC5"/>
<dbReference type="GO" id="GO:0005886">
    <property type="term" value="C:plasma membrane"/>
    <property type="evidence" value="ECO:0007669"/>
    <property type="project" value="UniProtKB-SubCell"/>
</dbReference>
<keyword evidence="7 11" id="KW-0630">Potassium</keyword>
<proteinExistence type="inferred from homology"/>
<protein>
    <recommendedName>
        <fullName evidence="11">Potassium-transporting ATPase KdpC subunit</fullName>
    </recommendedName>
    <alternativeName>
        <fullName evidence="11">ATP phosphohydrolase [potassium-transporting] C chain</fullName>
    </alternativeName>
    <alternativeName>
        <fullName evidence="11">Potassium-binding and translocating subunit C</fullName>
    </alternativeName>
    <alternativeName>
        <fullName evidence="11">Potassium-translocating ATPase C chain</fullName>
    </alternativeName>
</protein>
<dbReference type="EMBL" id="CP012036">
    <property type="protein sequence ID" value="ALF54735.1"/>
    <property type="molecule type" value="Genomic_DNA"/>
</dbReference>
<dbReference type="PATRIC" id="fig|224013.5.peg.5011"/>
<comment type="function">
    <text evidence="11">Part of the high-affinity ATP-driven potassium transport (or Kdp) system, which catalyzes the hydrolysis of ATP coupled with the electrogenic transport of potassium into the cytoplasm. This subunit acts as a catalytic chaperone that increases the ATP-binding affinity of the ATP-hydrolyzing subunit KdpB by the formation of a transient KdpB/KdpC/ATP ternary complex.</text>
</comment>
<evidence type="ECO:0000256" key="11">
    <source>
        <dbReference type="HAMAP-Rule" id="MF_00276"/>
    </source>
</evidence>
<keyword evidence="13" id="KW-1185">Reference proteome</keyword>
<dbReference type="GO" id="GO:0008556">
    <property type="term" value="F:P-type potassium transmembrane transporter activity"/>
    <property type="evidence" value="ECO:0007669"/>
    <property type="project" value="InterPro"/>
</dbReference>
<keyword evidence="5 11" id="KW-0547">Nucleotide-binding</keyword>
<evidence type="ECO:0000256" key="2">
    <source>
        <dbReference type="ARBA" id="ARBA00022475"/>
    </source>
</evidence>
<keyword evidence="4 11" id="KW-0812">Transmembrane</keyword>
<evidence type="ECO:0000256" key="8">
    <source>
        <dbReference type="ARBA" id="ARBA00022989"/>
    </source>
</evidence>
<dbReference type="OrthoDB" id="9809491at2"/>
<comment type="similarity">
    <text evidence="11">Belongs to the KdpC family.</text>
</comment>
<dbReference type="NCBIfam" id="TIGR00681">
    <property type="entry name" value="kdpC"/>
    <property type="match status" value="1"/>
</dbReference>
<dbReference type="STRING" id="224013.ACX27_20915"/>
<evidence type="ECO:0000256" key="9">
    <source>
        <dbReference type="ARBA" id="ARBA00023065"/>
    </source>
</evidence>
<dbReference type="Proteomes" id="UP000062645">
    <property type="component" value="Chromosome"/>
</dbReference>
<keyword evidence="10 11" id="KW-0472">Membrane</keyword>
<dbReference type="InterPro" id="IPR003820">
    <property type="entry name" value="KdpC"/>
</dbReference>
<keyword evidence="2 11" id="KW-1003">Cell membrane</keyword>
<dbReference type="PIRSF" id="PIRSF001296">
    <property type="entry name" value="K_ATPase_KdpC"/>
    <property type="match status" value="1"/>
</dbReference>
<keyword evidence="3 11" id="KW-0633">Potassium transport</keyword>
<evidence type="ECO:0000256" key="1">
    <source>
        <dbReference type="ARBA" id="ARBA00022448"/>
    </source>
</evidence>
<keyword evidence="12" id="KW-0378">Hydrolase</keyword>
<keyword evidence="8 11" id="KW-1133">Transmembrane helix</keyword>
<evidence type="ECO:0000256" key="7">
    <source>
        <dbReference type="ARBA" id="ARBA00022958"/>
    </source>
</evidence>
<feature type="transmembrane region" description="Helical" evidence="11">
    <location>
        <begin position="15"/>
        <end position="37"/>
    </location>
</feature>
<evidence type="ECO:0000256" key="6">
    <source>
        <dbReference type="ARBA" id="ARBA00022840"/>
    </source>
</evidence>
<keyword evidence="1 11" id="KW-0813">Transport</keyword>
<reference evidence="12 13" key="2">
    <citation type="journal article" date="2016" name="Genome Announc.">
        <title>Draft Genome Sequence of the N2-Fixing Cyanobacterium Nostoc piscinale CENA21, Isolated from the Brazilian Amazon Floodplain.</title>
        <authorList>
            <person name="Leao T."/>
            <person name="Guimaraes P.I."/>
            <person name="de Melo A.G."/>
            <person name="Ramos R.T."/>
            <person name="Leao P.N."/>
            <person name="Silva A."/>
            <person name="Fiore M.F."/>
            <person name="Schneider M.P."/>
        </authorList>
    </citation>
    <scope>NUCLEOTIDE SEQUENCE [LARGE SCALE GENOMIC DNA]</scope>
    <source>
        <strain evidence="12 13">CENA21</strain>
    </source>
</reference>
<accession>A0A0M4SNC5</accession>
<keyword evidence="6 11" id="KW-0067">ATP-binding</keyword>
<evidence type="ECO:0000256" key="10">
    <source>
        <dbReference type="ARBA" id="ARBA00023136"/>
    </source>
</evidence>
<comment type="subunit">
    <text evidence="11">The system is composed of three essential subunits: KdpA, KdpB and KdpC.</text>
</comment>
<dbReference type="HAMAP" id="MF_00276">
    <property type="entry name" value="KdpC"/>
    <property type="match status" value="1"/>
</dbReference>
<dbReference type="GO" id="GO:0005524">
    <property type="term" value="F:ATP binding"/>
    <property type="evidence" value="ECO:0007669"/>
    <property type="project" value="UniProtKB-UniRule"/>
</dbReference>
<dbReference type="GO" id="GO:0016787">
    <property type="term" value="F:hydrolase activity"/>
    <property type="evidence" value="ECO:0007669"/>
    <property type="project" value="UniProtKB-KW"/>
</dbReference>
<keyword evidence="9 11" id="KW-0406">Ion transport</keyword>